<dbReference type="Proteomes" id="UP000598971">
    <property type="component" value="Unassembled WGS sequence"/>
</dbReference>
<dbReference type="EMBL" id="WHPF01000001">
    <property type="protein sequence ID" value="NNV54013.1"/>
    <property type="molecule type" value="Genomic_DNA"/>
</dbReference>
<comment type="caution">
    <text evidence="1">The sequence shown here is derived from an EMBL/GenBank/DDBJ whole genome shotgun (WGS) entry which is preliminary data.</text>
</comment>
<protein>
    <recommendedName>
        <fullName evidence="3">DUF4878 domain-containing protein</fullName>
    </recommendedName>
</protein>
<proteinExistence type="predicted"/>
<dbReference type="AlphaFoldDB" id="A0A8J8F9R1"/>
<evidence type="ECO:0008006" key="3">
    <source>
        <dbReference type="Google" id="ProtNLM"/>
    </source>
</evidence>
<gene>
    <name evidence="1" type="ORF">GD597_00990</name>
</gene>
<sequence length="136" mass="15594">MRTIIFSLVLFAGFCCIACNNEKVYPKAEDALDAGREFIDGCLKGDFAKAAYYMIPDERNKNLLDTQQINYEKEPKSVKEEYNAASIIINEDAVLNDSTHIINYQNSYDKTGRKVKVILRNNSWLVDFKYTFDGNL</sequence>
<organism evidence="1 2">
    <name type="scientific">Limnovirga soli</name>
    <dbReference type="NCBI Taxonomy" id="2656915"/>
    <lineage>
        <taxon>Bacteria</taxon>
        <taxon>Pseudomonadati</taxon>
        <taxon>Bacteroidota</taxon>
        <taxon>Chitinophagia</taxon>
        <taxon>Chitinophagales</taxon>
        <taxon>Chitinophagaceae</taxon>
        <taxon>Limnovirga</taxon>
    </lineage>
</organism>
<keyword evidence="2" id="KW-1185">Reference proteome</keyword>
<evidence type="ECO:0000313" key="1">
    <source>
        <dbReference type="EMBL" id="NNV54013.1"/>
    </source>
</evidence>
<dbReference type="RefSeq" id="WP_171605931.1">
    <property type="nucleotide sequence ID" value="NZ_WHPF01000001.1"/>
</dbReference>
<evidence type="ECO:0000313" key="2">
    <source>
        <dbReference type="Proteomes" id="UP000598971"/>
    </source>
</evidence>
<name>A0A8J8F9R1_9BACT</name>
<reference evidence="1" key="1">
    <citation type="submission" date="2019-10" db="EMBL/GenBank/DDBJ databases">
        <title>Draft genome sequence of Panacibacter sp. KCS-6.</title>
        <authorList>
            <person name="Yim K.J."/>
        </authorList>
    </citation>
    <scope>NUCLEOTIDE SEQUENCE</scope>
    <source>
        <strain evidence="1">KCS-6</strain>
    </source>
</reference>
<accession>A0A8J8F9R1</accession>